<organism evidence="1">
    <name type="scientific">Oryza brachyantha</name>
    <name type="common">malo sina</name>
    <dbReference type="NCBI Taxonomy" id="4533"/>
    <lineage>
        <taxon>Eukaryota</taxon>
        <taxon>Viridiplantae</taxon>
        <taxon>Streptophyta</taxon>
        <taxon>Embryophyta</taxon>
        <taxon>Tracheophyta</taxon>
        <taxon>Spermatophyta</taxon>
        <taxon>Magnoliopsida</taxon>
        <taxon>Liliopsida</taxon>
        <taxon>Poales</taxon>
        <taxon>Poaceae</taxon>
        <taxon>BOP clade</taxon>
        <taxon>Oryzoideae</taxon>
        <taxon>Oryzeae</taxon>
        <taxon>Oryzinae</taxon>
        <taxon>Oryza</taxon>
    </lineage>
</organism>
<keyword evidence="2" id="KW-1185">Reference proteome</keyword>
<dbReference type="Gramene" id="OB12G10180.1">
    <property type="protein sequence ID" value="OB12G10180.1"/>
    <property type="gene ID" value="OB12G10180"/>
</dbReference>
<proteinExistence type="predicted"/>
<reference evidence="1" key="1">
    <citation type="journal article" date="2013" name="Nat. Commun.">
        <title>Whole-genome sequencing of Oryza brachyantha reveals mechanisms underlying Oryza genome evolution.</title>
        <authorList>
            <person name="Chen J."/>
            <person name="Huang Q."/>
            <person name="Gao D."/>
            <person name="Wang J."/>
            <person name="Lang Y."/>
            <person name="Liu T."/>
            <person name="Li B."/>
            <person name="Bai Z."/>
            <person name="Luis Goicoechea J."/>
            <person name="Liang C."/>
            <person name="Chen C."/>
            <person name="Zhang W."/>
            <person name="Sun S."/>
            <person name="Liao Y."/>
            <person name="Zhang X."/>
            <person name="Yang L."/>
            <person name="Song C."/>
            <person name="Wang M."/>
            <person name="Shi J."/>
            <person name="Liu G."/>
            <person name="Liu J."/>
            <person name="Zhou H."/>
            <person name="Zhou W."/>
            <person name="Yu Q."/>
            <person name="An N."/>
            <person name="Chen Y."/>
            <person name="Cai Q."/>
            <person name="Wang B."/>
            <person name="Liu B."/>
            <person name="Min J."/>
            <person name="Huang Y."/>
            <person name="Wu H."/>
            <person name="Li Z."/>
            <person name="Zhang Y."/>
            <person name="Yin Y."/>
            <person name="Song W."/>
            <person name="Jiang J."/>
            <person name="Jackson S.A."/>
            <person name="Wing R.A."/>
            <person name="Wang J."/>
            <person name="Chen M."/>
        </authorList>
    </citation>
    <scope>NUCLEOTIDE SEQUENCE [LARGE SCALE GENOMIC DNA]</scope>
    <source>
        <strain evidence="1">cv. IRGC 101232</strain>
    </source>
</reference>
<evidence type="ECO:0000313" key="1">
    <source>
        <dbReference type="EnsemblPlants" id="OB12G10180.1"/>
    </source>
</evidence>
<dbReference type="EnsemblPlants" id="OB12G10180.1">
    <property type="protein sequence ID" value="OB12G10180.1"/>
    <property type="gene ID" value="OB12G10180"/>
</dbReference>
<dbReference type="HOGENOM" id="CLU_2871211_0_0_1"/>
<dbReference type="Proteomes" id="UP000006038">
    <property type="component" value="Chromosome 12"/>
</dbReference>
<protein>
    <submittedName>
        <fullName evidence="1">Uncharacterized protein</fullName>
    </submittedName>
</protein>
<name>J3NAL0_ORYBR</name>
<dbReference type="AlphaFoldDB" id="J3NAL0"/>
<reference evidence="1" key="2">
    <citation type="submission" date="2013-04" db="UniProtKB">
        <authorList>
            <consortium name="EnsemblPlants"/>
        </authorList>
    </citation>
    <scope>IDENTIFICATION</scope>
</reference>
<evidence type="ECO:0000313" key="2">
    <source>
        <dbReference type="Proteomes" id="UP000006038"/>
    </source>
</evidence>
<sequence>MHLFSTFANTDTMVTKNKHIMGRRGYNKKTILYLDGDGTFLGLKDIQRKRYKINTIYKFGSNHY</sequence>
<accession>J3NAL0</accession>